<comment type="caution">
    <text evidence="3">The sequence shown here is derived from an EMBL/GenBank/DDBJ whole genome shotgun (WGS) entry which is preliminary data.</text>
</comment>
<accession>A0A2M7PP72</accession>
<dbReference type="AlphaFoldDB" id="A0A2M7PP72"/>
<evidence type="ECO:0000313" key="3">
    <source>
        <dbReference type="EMBL" id="PIY32107.1"/>
    </source>
</evidence>
<feature type="domain" description="Transposase IS116/IS110/IS902 C-terminal" evidence="2">
    <location>
        <begin position="299"/>
        <end position="383"/>
    </location>
</feature>
<dbReference type="GO" id="GO:0006313">
    <property type="term" value="P:DNA transposition"/>
    <property type="evidence" value="ECO:0007669"/>
    <property type="project" value="InterPro"/>
</dbReference>
<dbReference type="InterPro" id="IPR002525">
    <property type="entry name" value="Transp_IS110-like_N"/>
</dbReference>
<dbReference type="InterPro" id="IPR047650">
    <property type="entry name" value="Transpos_IS110"/>
</dbReference>
<feature type="domain" description="Transposase IS110-like N-terminal" evidence="1">
    <location>
        <begin position="32"/>
        <end position="187"/>
    </location>
</feature>
<sequence>MKIKSIYPARNSSQLREVLGKYSPGELLYAPIDVAKYNHKACAVNFFGDILTPAFEFSNNAHGVKFFISKITEAARNAKAKKIFIGLEATGHYHQNLTLHLKSLGYEVAVINPFDSWKERLNKSSKTDKIDLGSIAKSLISRKFSSSTVPEGVYYNLQRATRTRRKFVNRRTSSKNIITGLLDNLFPGLWDKEDTIFSDRWGKASLSVLEHYPTPQMILRLGEKRLTRFLKKGTTKLGEKTARKIISAAKVALTRSPYEQTMDILALRSHLQAYRLYEEIIFHLEKEIAYLLVQTPGTYLLSVPGISVTYAAEVTAEIGDISRFAYANQIISLAGTCSKKDQTGEHDPQNLPISKKGNKFLRTVLNQAGLSLNTWCPDFNAYYSRKVEEKKGRCGIARTATGNKFARLAFALMKHESLYHPHSFNTLVQDPGNYYLLSLWRNTEEVKGFLFREDPSSE</sequence>
<evidence type="ECO:0000313" key="4">
    <source>
        <dbReference type="Proteomes" id="UP000230646"/>
    </source>
</evidence>
<dbReference type="NCBIfam" id="NF033542">
    <property type="entry name" value="transpos_IS110"/>
    <property type="match status" value="1"/>
</dbReference>
<dbReference type="GO" id="GO:0004803">
    <property type="term" value="F:transposase activity"/>
    <property type="evidence" value="ECO:0007669"/>
    <property type="project" value="InterPro"/>
</dbReference>
<protein>
    <submittedName>
        <fullName evidence="3">Uncharacterized protein</fullName>
    </submittedName>
</protein>
<dbReference type="RefSeq" id="WP_406607860.1">
    <property type="nucleotide sequence ID" value="NZ_PFKO01000259.1"/>
</dbReference>
<reference evidence="3 4" key="1">
    <citation type="submission" date="2017-09" db="EMBL/GenBank/DDBJ databases">
        <title>Depth-based differentiation of microbial function through sediment-hosted aquifers and enrichment of novel symbionts in the deep terrestrial subsurface.</title>
        <authorList>
            <person name="Probst A.J."/>
            <person name="Ladd B."/>
            <person name="Jarett J.K."/>
            <person name="Geller-Mcgrath D.E."/>
            <person name="Sieber C.M."/>
            <person name="Emerson J.B."/>
            <person name="Anantharaman K."/>
            <person name="Thomas B.C."/>
            <person name="Malmstrom R."/>
            <person name="Stieglmeier M."/>
            <person name="Klingl A."/>
            <person name="Woyke T."/>
            <person name="Ryan C.M."/>
            <person name="Banfield J.F."/>
        </authorList>
    </citation>
    <scope>NUCLEOTIDE SEQUENCE [LARGE SCALE GENOMIC DNA]</scope>
    <source>
        <strain evidence="3">CG_4_10_14_3_um_filter_34_13</strain>
    </source>
</reference>
<dbReference type="GO" id="GO:0003677">
    <property type="term" value="F:DNA binding"/>
    <property type="evidence" value="ECO:0007669"/>
    <property type="project" value="InterPro"/>
</dbReference>
<dbReference type="Proteomes" id="UP000230646">
    <property type="component" value="Unassembled WGS sequence"/>
</dbReference>
<dbReference type="PANTHER" id="PTHR33055:SF15">
    <property type="entry name" value="TRANSPOSASE-RELATED"/>
    <property type="match status" value="1"/>
</dbReference>
<name>A0A2M7PP72_9BACT</name>
<gene>
    <name evidence="3" type="ORF">COZ07_06865</name>
</gene>
<dbReference type="PANTHER" id="PTHR33055">
    <property type="entry name" value="TRANSPOSASE FOR INSERTION SEQUENCE ELEMENT IS1111A"/>
    <property type="match status" value="1"/>
</dbReference>
<organism evidence="3 4">
    <name type="scientific">Candidatus Infernicultor aquiphilus</name>
    <dbReference type="NCBI Taxonomy" id="1805029"/>
    <lineage>
        <taxon>Bacteria</taxon>
        <taxon>Pseudomonadati</taxon>
        <taxon>Atribacterota</taxon>
        <taxon>Candidatus Phoenicimicrobiia</taxon>
        <taxon>Candidatus Pheonicimicrobiales</taxon>
        <taxon>Candidatus Phoenicimicrobiaceae</taxon>
        <taxon>Candidatus Infernicultor</taxon>
    </lineage>
</organism>
<evidence type="ECO:0000259" key="1">
    <source>
        <dbReference type="Pfam" id="PF01548"/>
    </source>
</evidence>
<proteinExistence type="predicted"/>
<dbReference type="EMBL" id="PFKO01000259">
    <property type="protein sequence ID" value="PIY32107.1"/>
    <property type="molecule type" value="Genomic_DNA"/>
</dbReference>
<evidence type="ECO:0000259" key="2">
    <source>
        <dbReference type="Pfam" id="PF02371"/>
    </source>
</evidence>
<dbReference type="Pfam" id="PF01548">
    <property type="entry name" value="DEDD_Tnp_IS110"/>
    <property type="match status" value="1"/>
</dbReference>
<dbReference type="InterPro" id="IPR003346">
    <property type="entry name" value="Transposase_20"/>
</dbReference>
<dbReference type="Pfam" id="PF02371">
    <property type="entry name" value="Transposase_20"/>
    <property type="match status" value="1"/>
</dbReference>